<proteinExistence type="predicted"/>
<reference evidence="1" key="1">
    <citation type="submission" date="2015-07" db="EMBL/GenBank/DDBJ databases">
        <title>MeaNS - Measles Nucleotide Surveillance Program.</title>
        <authorList>
            <person name="Tran T."/>
            <person name="Druce J."/>
        </authorList>
    </citation>
    <scope>NUCLEOTIDE SEQUENCE</scope>
    <source>
        <strain evidence="1">UCB-OBI-ISO-001</strain>
        <tissue evidence="1">Gonad</tissue>
    </source>
</reference>
<dbReference type="AlphaFoldDB" id="A0A0L8GWH0"/>
<organism evidence="1">
    <name type="scientific">Octopus bimaculoides</name>
    <name type="common">California two-spotted octopus</name>
    <dbReference type="NCBI Taxonomy" id="37653"/>
    <lineage>
        <taxon>Eukaryota</taxon>
        <taxon>Metazoa</taxon>
        <taxon>Spiralia</taxon>
        <taxon>Lophotrochozoa</taxon>
        <taxon>Mollusca</taxon>
        <taxon>Cephalopoda</taxon>
        <taxon>Coleoidea</taxon>
        <taxon>Octopodiformes</taxon>
        <taxon>Octopoda</taxon>
        <taxon>Incirrata</taxon>
        <taxon>Octopodidae</taxon>
        <taxon>Octopus</taxon>
    </lineage>
</organism>
<name>A0A0L8GWH0_OCTBM</name>
<evidence type="ECO:0008006" key="2">
    <source>
        <dbReference type="Google" id="ProtNLM"/>
    </source>
</evidence>
<accession>A0A0L8GWH0</accession>
<protein>
    <recommendedName>
        <fullName evidence="2">Reverse transcriptase domain-containing protein</fullName>
    </recommendedName>
</protein>
<gene>
    <name evidence="1" type="ORF">OCBIM_22026714mg</name>
</gene>
<evidence type="ECO:0000313" key="1">
    <source>
        <dbReference type="EMBL" id="KOF81313.1"/>
    </source>
</evidence>
<dbReference type="EMBL" id="KQ420097">
    <property type="protein sequence ID" value="KOF81313.1"/>
    <property type="molecule type" value="Genomic_DNA"/>
</dbReference>
<sequence length="51" mass="5862">MGTRKTDLFDILTGVRQGCLQSSLFFLLAVDFVLKQATYPVEEYYGNNRQN</sequence>